<protein>
    <submittedName>
        <fullName evidence="1">Uncharacterized protein</fullName>
    </submittedName>
</protein>
<comment type="caution">
    <text evidence="1">The sequence shown here is derived from an EMBL/GenBank/DDBJ whole genome shotgun (WGS) entry which is preliminary data.</text>
</comment>
<evidence type="ECO:0000313" key="1">
    <source>
        <dbReference type="EMBL" id="RXZ31290.1"/>
    </source>
</evidence>
<keyword evidence="2" id="KW-1185">Reference proteome</keyword>
<name>A0A4Q2ISA2_9SPHN</name>
<sequence>MSTAFGAMLLAAAATATPGGAHQVTVQHPSGPVHADYRGTVRVEHRQLGTVAPGGRPSTLRCAWAAHLSVDRAATRGQDASFSRSFVRNDVASGSRPGWCSTNRDAIARDVAARMGDTGRHLALAAGEDRPVLHAELDRLPPRRSDS</sequence>
<proteinExistence type="predicted"/>
<accession>A0A4Q2ISA2</accession>
<dbReference type="AlphaFoldDB" id="A0A4Q2ISA2"/>
<dbReference type="Proteomes" id="UP000292347">
    <property type="component" value="Unassembled WGS sequence"/>
</dbReference>
<organism evidence="1 2">
    <name type="scientific">Sphingomonas desiccabilis</name>
    <dbReference type="NCBI Taxonomy" id="429134"/>
    <lineage>
        <taxon>Bacteria</taxon>
        <taxon>Pseudomonadati</taxon>
        <taxon>Pseudomonadota</taxon>
        <taxon>Alphaproteobacteria</taxon>
        <taxon>Sphingomonadales</taxon>
        <taxon>Sphingomonadaceae</taxon>
        <taxon>Sphingomonas</taxon>
    </lineage>
</organism>
<dbReference type="EMBL" id="SDPT01000002">
    <property type="protein sequence ID" value="RXZ31290.1"/>
    <property type="molecule type" value="Genomic_DNA"/>
</dbReference>
<dbReference type="OrthoDB" id="7506756at2"/>
<gene>
    <name evidence="1" type="ORF">EO081_08485</name>
</gene>
<evidence type="ECO:0000313" key="2">
    <source>
        <dbReference type="Proteomes" id="UP000292347"/>
    </source>
</evidence>
<dbReference type="RefSeq" id="WP_129341544.1">
    <property type="nucleotide sequence ID" value="NZ_JACIDD010000002.1"/>
</dbReference>
<reference evidence="1 2" key="1">
    <citation type="submission" date="2019-01" db="EMBL/GenBank/DDBJ databases">
        <title>Sphingomonas mucosissima sp. nov. and Sphingomonas desiccabilis sp. nov., from biological soil crusts in the Colorado Plateau, USA.</title>
        <authorList>
            <person name="Zhu D."/>
        </authorList>
    </citation>
    <scope>NUCLEOTIDE SEQUENCE [LARGE SCALE GENOMIC DNA]</scope>
    <source>
        <strain evidence="1 2">CP1D</strain>
    </source>
</reference>